<evidence type="ECO:0000256" key="2">
    <source>
        <dbReference type="ARBA" id="ARBA00022574"/>
    </source>
</evidence>
<dbReference type="SMART" id="SM00320">
    <property type="entry name" value="WD40"/>
    <property type="match status" value="5"/>
</dbReference>
<dbReference type="PANTHER" id="PTHR19862">
    <property type="entry name" value="WD REPEAT-CONTAINING PROTEIN 48"/>
    <property type="match status" value="1"/>
</dbReference>
<feature type="compositionally biased region" description="Low complexity" evidence="5">
    <location>
        <begin position="1055"/>
        <end position="1069"/>
    </location>
</feature>
<evidence type="ECO:0000256" key="4">
    <source>
        <dbReference type="PROSITE-ProRule" id="PRU00221"/>
    </source>
</evidence>
<dbReference type="PROSITE" id="PS50082">
    <property type="entry name" value="WD_REPEATS_2"/>
    <property type="match status" value="4"/>
</dbReference>
<dbReference type="InterPro" id="IPR020472">
    <property type="entry name" value="WD40_PAC1"/>
</dbReference>
<feature type="region of interest" description="Disordered" evidence="5">
    <location>
        <begin position="718"/>
        <end position="758"/>
    </location>
</feature>
<reference evidence="7" key="1">
    <citation type="submission" date="2017-01" db="EMBL/GenBank/DDBJ databases">
        <authorList>
            <person name="Wang Y."/>
            <person name="White M."/>
            <person name="Kvist S."/>
            <person name="Moncalvo J.-M."/>
        </authorList>
    </citation>
    <scope>NUCLEOTIDE SEQUENCE [LARGE SCALE GENOMIC DNA]</scope>
    <source>
        <strain evidence="7">ID-206-W2</strain>
    </source>
</reference>
<feature type="compositionally biased region" description="Polar residues" evidence="5">
    <location>
        <begin position="727"/>
        <end position="749"/>
    </location>
</feature>
<evidence type="ECO:0000256" key="1">
    <source>
        <dbReference type="ARBA" id="ARBA00006917"/>
    </source>
</evidence>
<feature type="region of interest" description="Disordered" evidence="5">
    <location>
        <begin position="669"/>
        <end position="704"/>
    </location>
</feature>
<dbReference type="InterPro" id="IPR015943">
    <property type="entry name" value="WD40/YVTN_repeat-like_dom_sf"/>
</dbReference>
<dbReference type="EMBL" id="LSSM01000033">
    <property type="protein sequence ID" value="OMJ30302.1"/>
    <property type="molecule type" value="Genomic_DNA"/>
</dbReference>
<protein>
    <submittedName>
        <fullName evidence="6">UBP9-binding protein</fullName>
    </submittedName>
</protein>
<evidence type="ECO:0000313" key="7">
    <source>
        <dbReference type="Proteomes" id="UP000187429"/>
    </source>
</evidence>
<feature type="region of interest" description="Disordered" evidence="5">
    <location>
        <begin position="1101"/>
        <end position="1135"/>
    </location>
</feature>
<feature type="region of interest" description="Disordered" evidence="5">
    <location>
        <begin position="1041"/>
        <end position="1069"/>
    </location>
</feature>
<evidence type="ECO:0000313" key="6">
    <source>
        <dbReference type="EMBL" id="OMJ30302.1"/>
    </source>
</evidence>
<dbReference type="InterPro" id="IPR021772">
    <property type="entry name" value="WDR48/Bun107"/>
</dbReference>
<evidence type="ECO:0000256" key="3">
    <source>
        <dbReference type="ARBA" id="ARBA00022737"/>
    </source>
</evidence>
<dbReference type="Pfam" id="PF00400">
    <property type="entry name" value="WD40"/>
    <property type="match status" value="3"/>
</dbReference>
<dbReference type="Gene3D" id="2.130.10.10">
    <property type="entry name" value="YVTN repeat-like/Quinoprotein amine dehydrogenase"/>
    <property type="match status" value="2"/>
</dbReference>
<dbReference type="Pfam" id="PF11816">
    <property type="entry name" value="DUF3337"/>
    <property type="match status" value="2"/>
</dbReference>
<dbReference type="Proteomes" id="UP000187429">
    <property type="component" value="Unassembled WGS sequence"/>
</dbReference>
<gene>
    <name evidence="6" type="ORF">AYI69_g154</name>
</gene>
<evidence type="ECO:0000256" key="5">
    <source>
        <dbReference type="SAM" id="MobiDB-lite"/>
    </source>
</evidence>
<name>A0A1R1YTT6_9FUNG</name>
<dbReference type="GO" id="GO:0000724">
    <property type="term" value="P:double-strand break repair via homologous recombination"/>
    <property type="evidence" value="ECO:0007669"/>
    <property type="project" value="TreeGrafter"/>
</dbReference>
<feature type="repeat" description="WD" evidence="4">
    <location>
        <begin position="167"/>
        <end position="199"/>
    </location>
</feature>
<dbReference type="AlphaFoldDB" id="A0A1R1YTT6"/>
<dbReference type="PROSITE" id="PS00678">
    <property type="entry name" value="WD_REPEATS_1"/>
    <property type="match status" value="2"/>
</dbReference>
<comment type="caution">
    <text evidence="6">The sequence shown here is derived from an EMBL/GenBank/DDBJ whole genome shotgun (WGS) entry which is preliminary data.</text>
</comment>
<feature type="compositionally biased region" description="Low complexity" evidence="5">
    <location>
        <begin position="674"/>
        <end position="704"/>
    </location>
</feature>
<sequence length="1212" mass="136017">MAYPFTPPAGLKTQNQYNRAHRFQFDFTAPDTPAISSPQTERVKVKAIKRSLAYVIPLEAKYDSSQKIPNEKYPKLSNNSASHTKSSCSNSYGHILGTNALEISQPPEFLNHALSDSNYNLDPKNISSIMYTGGRDGAVKAWALTSEHEDSSIPSKNPPLAVHLATSTHHIDWVSSILSVNNGSTVISGSSDLTIRSWSPFSQDGSNIETIGSHKDYVKCLSYVSAQNVLISGGLDSTINVWDLSINRNQSSVVEKNNNLDSKSSVYSLGSNYNGSIVASGTTDRNIGLWDLRTKAHTGWLAGHTERVNSVLVSHDGEFILSGSSDNTVKLWSLKTKRCISTFSHHDSSVWNIYSDCPSFKTFYSGDRNGNLMKTKVFNDLGYDVNILLAKEPNSILSIRSEKNNKYLWSAAYGSGMSRWNEIEDSKFTEKFNYLKNIAIYSDSYENSPKHIINSNSDTVNDTSDSNPKPGIAIFKEPVCDSPTESIVGPPGLKKHIILQNKIHVLAINSENEISLWDLLLAKKIKVFDSEWGTDLESIADSMNHPSQTVASWCNIDTKIGMLTVQIKITQAWDAEIYIDQLSHLRFEQYKKFISNGVERIKIGPWMLKNLFEKFNKLNSEPKDITHSIANSLSKWSSENPNGSSMTFSEILDTYKVPDEIDLLEFQPISSNASESNQTDSNTSNSNNSCSNAENKNQKQSNRSSKFLSFKLFKNKKDKKLSDSNEVKPQNSSNDPAKSNANLGNNSDPTLPIDQDKNPQLRTFNHLKENDKNLIILKSFKNANDLNTYSTFDLYPSHELPSNLKIIVLEEDTNNEVPSCIYESSFPKPGEKLRVYSQHNITDDIFLTFTLSLPSWVVDYIYLHRFPLSYAPPNPLLFSLSPSPASFMQLPSLGLGNNLLSAHQMLRVTKISAYISDKLRLRCPPIEYFDSVSSLINRFANEFPAESKDLKNAYYITQNQIRDSKNTSSIKCYWEIAMEKLGESLCDEERLLLRAFSKLPKNQLPKVLSLTLTNSKDDIGHNTLSPSSPNDEVYNEYKKNTELGKDNDDPHVLENSDSTNLSNNSNHINFKSISESNTESNSNMVPPDIADEFKSLTLENNADQKSSNPSLPSFTQAPENKSDHMEPENVSGTIINPTDEINNINSLSVSSSQRMTNLSFLWMDIICKDSVLDPSTTLNTIRTFYWKSSQEMLISYRWKKFIVTRVKKFLSD</sequence>
<accession>A0A1R1YTT6</accession>
<dbReference type="CDD" id="cd00200">
    <property type="entry name" value="WD40"/>
    <property type="match status" value="1"/>
</dbReference>
<dbReference type="InterPro" id="IPR051246">
    <property type="entry name" value="WDR48"/>
</dbReference>
<dbReference type="PROSITE" id="PS50294">
    <property type="entry name" value="WD_REPEATS_REGION"/>
    <property type="match status" value="2"/>
</dbReference>
<feature type="repeat" description="WD" evidence="4">
    <location>
        <begin position="259"/>
        <end position="294"/>
    </location>
</feature>
<dbReference type="PRINTS" id="PR00320">
    <property type="entry name" value="GPROTEINBRPT"/>
</dbReference>
<keyword evidence="3" id="KW-0677">Repeat</keyword>
<dbReference type="GO" id="GO:0043130">
    <property type="term" value="F:ubiquitin binding"/>
    <property type="evidence" value="ECO:0007669"/>
    <property type="project" value="TreeGrafter"/>
</dbReference>
<organism evidence="6 7">
    <name type="scientific">Smittium culicis</name>
    <dbReference type="NCBI Taxonomy" id="133412"/>
    <lineage>
        <taxon>Eukaryota</taxon>
        <taxon>Fungi</taxon>
        <taxon>Fungi incertae sedis</taxon>
        <taxon>Zoopagomycota</taxon>
        <taxon>Kickxellomycotina</taxon>
        <taxon>Harpellomycetes</taxon>
        <taxon>Harpellales</taxon>
        <taxon>Legeriomycetaceae</taxon>
        <taxon>Smittium</taxon>
    </lineage>
</organism>
<dbReference type="InterPro" id="IPR001680">
    <property type="entry name" value="WD40_rpt"/>
</dbReference>
<keyword evidence="2 4" id="KW-0853">WD repeat</keyword>
<comment type="similarity">
    <text evidence="1">Belongs to the WD repeat WDR48 family.</text>
</comment>
<feature type="repeat" description="WD" evidence="4">
    <location>
        <begin position="301"/>
        <end position="342"/>
    </location>
</feature>
<feature type="compositionally biased region" description="Polar residues" evidence="5">
    <location>
        <begin position="1101"/>
        <end position="1119"/>
    </location>
</feature>
<feature type="repeat" description="WD" evidence="4">
    <location>
        <begin position="211"/>
        <end position="252"/>
    </location>
</feature>
<keyword evidence="7" id="KW-1185">Reference proteome</keyword>
<feature type="compositionally biased region" description="Basic and acidic residues" evidence="5">
    <location>
        <begin position="1041"/>
        <end position="1054"/>
    </location>
</feature>
<dbReference type="PANTHER" id="PTHR19862:SF14">
    <property type="entry name" value="WD REPEAT-CONTAINING PROTEIN 48"/>
    <property type="match status" value="1"/>
</dbReference>
<proteinExistence type="inferred from homology"/>
<dbReference type="SUPFAM" id="SSF50978">
    <property type="entry name" value="WD40 repeat-like"/>
    <property type="match status" value="1"/>
</dbReference>
<dbReference type="OrthoDB" id="2421129at2759"/>
<dbReference type="InterPro" id="IPR036322">
    <property type="entry name" value="WD40_repeat_dom_sf"/>
</dbReference>
<dbReference type="InterPro" id="IPR019775">
    <property type="entry name" value="WD40_repeat_CS"/>
</dbReference>